<protein>
    <submittedName>
        <fullName evidence="1">Uncharacterized protein</fullName>
    </submittedName>
</protein>
<comment type="caution">
    <text evidence="1">The sequence shown here is derived from an EMBL/GenBank/DDBJ whole genome shotgun (WGS) entry which is preliminary data.</text>
</comment>
<dbReference type="PANTHER" id="PTHR37852:SF1">
    <property type="entry name" value="HIG1 DOMAIN-CONTAINING PROTEIN"/>
    <property type="match status" value="1"/>
</dbReference>
<dbReference type="AlphaFoldDB" id="A0A9W7SVU8"/>
<dbReference type="Proteomes" id="UP001138500">
    <property type="component" value="Unassembled WGS sequence"/>
</dbReference>
<name>A0A9W7SVU8_9PEZI</name>
<evidence type="ECO:0000313" key="2">
    <source>
        <dbReference type="Proteomes" id="UP001138500"/>
    </source>
</evidence>
<sequence>GLRFRAENAHRVPSTQAGWYLYHKSKNYHVALGGLREAWAMGVKTSVWVGVFVGMEEFIDRGRAGVVAMARRVGGRGEGDFEAIVAGQRDVGGSVLAGMGTAGVFGAWHRLPVATVARLARMGAKVGVVYGVVQDCVGLLRGRRVGYVEVLRGLVFGAREGEAVGVGG</sequence>
<dbReference type="EMBL" id="RIBY02001035">
    <property type="protein sequence ID" value="KAH9833919.1"/>
    <property type="molecule type" value="Genomic_DNA"/>
</dbReference>
<gene>
    <name evidence="1" type="ORF">Tdes44962_MAKER08715</name>
</gene>
<feature type="non-terminal residue" evidence="1">
    <location>
        <position position="1"/>
    </location>
</feature>
<proteinExistence type="predicted"/>
<dbReference type="PANTHER" id="PTHR37852">
    <property type="entry name" value="YALI0B21208P"/>
    <property type="match status" value="1"/>
</dbReference>
<reference evidence="1 2" key="2">
    <citation type="journal article" date="2021" name="Curr. Genet.">
        <title>Genetic response to nitrogen starvation in the aggressive Eucalyptus foliar pathogen Teratosphaeria destructans.</title>
        <authorList>
            <person name="Havenga M."/>
            <person name="Wingfield B.D."/>
            <person name="Wingfield M.J."/>
            <person name="Dreyer L.L."/>
            <person name="Roets F."/>
            <person name="Aylward J."/>
        </authorList>
    </citation>
    <scope>NUCLEOTIDE SEQUENCE [LARGE SCALE GENOMIC DNA]</scope>
    <source>
        <strain evidence="1">CMW44962</strain>
    </source>
</reference>
<evidence type="ECO:0000313" key="1">
    <source>
        <dbReference type="EMBL" id="KAH9833919.1"/>
    </source>
</evidence>
<reference evidence="1 2" key="1">
    <citation type="journal article" date="2018" name="IMA Fungus">
        <title>IMA Genome-F 10: Nine draft genome sequences of Claviceps purpurea s.lat., including C. arundinis, C. humidiphila, and C. cf. spartinae, pseudomolecules for the pitch canker pathogen Fusarium circinatum, draft genome of Davidsoniella eucalypti, Grosmannia galeiformis, Quambalaria eucalypti, and Teratosphaeria destructans.</title>
        <authorList>
            <person name="Wingfield B.D."/>
            <person name="Liu M."/>
            <person name="Nguyen H.D."/>
            <person name="Lane F.A."/>
            <person name="Morgan S.W."/>
            <person name="De Vos L."/>
            <person name="Wilken P.M."/>
            <person name="Duong T.A."/>
            <person name="Aylward J."/>
            <person name="Coetzee M.P."/>
            <person name="Dadej K."/>
            <person name="De Beer Z.W."/>
            <person name="Findlay W."/>
            <person name="Havenga M."/>
            <person name="Kolarik M."/>
            <person name="Menzies J.G."/>
            <person name="Naidoo K."/>
            <person name="Pochopski O."/>
            <person name="Shoukouhi P."/>
            <person name="Santana Q.C."/>
            <person name="Seifert K.A."/>
            <person name="Soal N."/>
            <person name="Steenkamp E.T."/>
            <person name="Tatham C.T."/>
            <person name="van der Nest M.A."/>
            <person name="Wingfield M.J."/>
        </authorList>
    </citation>
    <scope>NUCLEOTIDE SEQUENCE [LARGE SCALE GENOMIC DNA]</scope>
    <source>
        <strain evidence="1">CMW44962</strain>
    </source>
</reference>
<accession>A0A9W7SVU8</accession>
<keyword evidence="2" id="KW-1185">Reference proteome</keyword>
<organism evidence="1 2">
    <name type="scientific">Teratosphaeria destructans</name>
    <dbReference type="NCBI Taxonomy" id="418781"/>
    <lineage>
        <taxon>Eukaryota</taxon>
        <taxon>Fungi</taxon>
        <taxon>Dikarya</taxon>
        <taxon>Ascomycota</taxon>
        <taxon>Pezizomycotina</taxon>
        <taxon>Dothideomycetes</taxon>
        <taxon>Dothideomycetidae</taxon>
        <taxon>Mycosphaerellales</taxon>
        <taxon>Teratosphaeriaceae</taxon>
        <taxon>Teratosphaeria</taxon>
    </lineage>
</organism>
<dbReference type="OrthoDB" id="5584028at2759"/>